<dbReference type="InterPro" id="IPR044049">
    <property type="entry name" value="EccD_transm"/>
</dbReference>
<evidence type="ECO:0000256" key="4">
    <source>
        <dbReference type="ARBA" id="ARBA00022692"/>
    </source>
</evidence>
<comment type="caution">
    <text evidence="9">The sequence shown here is derived from an EMBL/GenBank/DDBJ whole genome shotgun (WGS) entry which is preliminary data.</text>
</comment>
<feature type="transmembrane region" description="Helical" evidence="7">
    <location>
        <begin position="210"/>
        <end position="228"/>
    </location>
</feature>
<comment type="subcellular location">
    <subcellularLocation>
        <location evidence="1">Cell membrane</location>
        <topology evidence="1">Multi-pass membrane protein</topology>
    </subcellularLocation>
</comment>
<evidence type="ECO:0000256" key="5">
    <source>
        <dbReference type="ARBA" id="ARBA00022989"/>
    </source>
</evidence>
<evidence type="ECO:0000256" key="7">
    <source>
        <dbReference type="SAM" id="Phobius"/>
    </source>
</evidence>
<organism evidence="9 10">
    <name type="scientific">Kineosporia succinea</name>
    <dbReference type="NCBI Taxonomy" id="84632"/>
    <lineage>
        <taxon>Bacteria</taxon>
        <taxon>Bacillati</taxon>
        <taxon>Actinomycetota</taxon>
        <taxon>Actinomycetes</taxon>
        <taxon>Kineosporiales</taxon>
        <taxon>Kineosporiaceae</taxon>
        <taxon>Kineosporia</taxon>
    </lineage>
</organism>
<evidence type="ECO:0000256" key="2">
    <source>
        <dbReference type="ARBA" id="ARBA00006162"/>
    </source>
</evidence>
<proteinExistence type="inferred from homology"/>
<dbReference type="NCBIfam" id="TIGR03920">
    <property type="entry name" value="T7SS_EccD"/>
    <property type="match status" value="1"/>
</dbReference>
<dbReference type="InterPro" id="IPR006707">
    <property type="entry name" value="T7SS_EccD"/>
</dbReference>
<sequence length="465" mass="48369">MPDTSTGELCRLVITGPTSQVDLSVPVHVPLADLLPALLHALGPDLADRGLEHSGWVLQRLGETPLDEDQTVDELGLADGQHLHLRPRSEQIPPLDFDDLIDGIATGLSTRSGLWRPAWTRTAALVTSVATMLVGAATLWFEGGSLARAAFGVVAAVAFLSGAWVAEHRVKDRAVAVVLAGGAVLFGVDGAIGLSGFLELADRTGPAVTMFVAATMLVVTGMAANLIIRPRRITPWVTLLLVTTVLTLVTGVLVLLTNLKYVQIATLGLLLAAAVRPYVPNLGFRLCRLRLPELPVVPEDLQKDIDPEPGAEVVDGAATADQLMTALYVGIGLPSAVALVLLAAEPGWLGPCAAAVASIPPLLALRVMTSAWHRLALAVPSVIGIGAIAICAAADANTLGRLLLVTALAAGAATLATLAHTLQLRRLTPVWGRAGDILHVLALAALVPLAIGVLGYYALIRSMVG</sequence>
<dbReference type="Proteomes" id="UP001235712">
    <property type="component" value="Unassembled WGS sequence"/>
</dbReference>
<feature type="transmembrane region" description="Helical" evidence="7">
    <location>
        <begin position="402"/>
        <end position="422"/>
    </location>
</feature>
<feature type="domain" description="EccD-like transmembrane" evidence="8">
    <location>
        <begin position="120"/>
        <end position="463"/>
    </location>
</feature>
<dbReference type="PIRSF" id="PIRSF017804">
    <property type="entry name" value="Secretion_EccD1"/>
    <property type="match status" value="1"/>
</dbReference>
<keyword evidence="10" id="KW-1185">Reference proteome</keyword>
<keyword evidence="3" id="KW-1003">Cell membrane</keyword>
<name>A0ABT9P502_9ACTN</name>
<feature type="transmembrane region" description="Helical" evidence="7">
    <location>
        <begin position="118"/>
        <end position="140"/>
    </location>
</feature>
<evidence type="ECO:0000256" key="3">
    <source>
        <dbReference type="ARBA" id="ARBA00022475"/>
    </source>
</evidence>
<feature type="transmembrane region" description="Helical" evidence="7">
    <location>
        <begin position="261"/>
        <end position="279"/>
    </location>
</feature>
<evidence type="ECO:0000313" key="9">
    <source>
        <dbReference type="EMBL" id="MDP9827770.1"/>
    </source>
</evidence>
<feature type="transmembrane region" description="Helical" evidence="7">
    <location>
        <begin position="235"/>
        <end position="255"/>
    </location>
</feature>
<dbReference type="Gene3D" id="3.10.20.90">
    <property type="entry name" value="Phosphatidylinositol 3-kinase Catalytic Subunit, Chain A, domain 1"/>
    <property type="match status" value="1"/>
</dbReference>
<evidence type="ECO:0000313" key="10">
    <source>
        <dbReference type="Proteomes" id="UP001235712"/>
    </source>
</evidence>
<protein>
    <submittedName>
        <fullName evidence="9">Type VII secretion integral membrane protein EccD</fullName>
    </submittedName>
</protein>
<evidence type="ECO:0000256" key="1">
    <source>
        <dbReference type="ARBA" id="ARBA00004651"/>
    </source>
</evidence>
<dbReference type="Pfam" id="PF19053">
    <property type="entry name" value="EccD"/>
    <property type="match status" value="1"/>
</dbReference>
<feature type="transmembrane region" description="Helical" evidence="7">
    <location>
        <begin position="177"/>
        <end position="198"/>
    </location>
</feature>
<keyword evidence="6 7" id="KW-0472">Membrane</keyword>
<keyword evidence="4 7" id="KW-0812">Transmembrane</keyword>
<comment type="similarity">
    <text evidence="2">Belongs to the EccD/Snm4 family.</text>
</comment>
<reference evidence="9 10" key="1">
    <citation type="submission" date="2023-07" db="EMBL/GenBank/DDBJ databases">
        <title>Sequencing the genomes of 1000 actinobacteria strains.</title>
        <authorList>
            <person name="Klenk H.-P."/>
        </authorList>
    </citation>
    <scope>NUCLEOTIDE SEQUENCE [LARGE SCALE GENOMIC DNA]</scope>
    <source>
        <strain evidence="9 10">DSM 44388</strain>
    </source>
</reference>
<feature type="transmembrane region" description="Helical" evidence="7">
    <location>
        <begin position="323"/>
        <end position="342"/>
    </location>
</feature>
<dbReference type="Pfam" id="PF08817">
    <property type="entry name" value="YukD"/>
    <property type="match status" value="1"/>
</dbReference>
<evidence type="ECO:0000256" key="6">
    <source>
        <dbReference type="ARBA" id="ARBA00023136"/>
    </source>
</evidence>
<feature type="transmembrane region" description="Helical" evidence="7">
    <location>
        <begin position="434"/>
        <end position="459"/>
    </location>
</feature>
<dbReference type="EMBL" id="JAUSQZ010000001">
    <property type="protein sequence ID" value="MDP9827770.1"/>
    <property type="molecule type" value="Genomic_DNA"/>
</dbReference>
<accession>A0ABT9P502</accession>
<feature type="transmembrane region" description="Helical" evidence="7">
    <location>
        <begin position="375"/>
        <end position="396"/>
    </location>
</feature>
<evidence type="ECO:0000259" key="8">
    <source>
        <dbReference type="Pfam" id="PF19053"/>
    </source>
</evidence>
<feature type="transmembrane region" description="Helical" evidence="7">
    <location>
        <begin position="146"/>
        <end position="165"/>
    </location>
</feature>
<keyword evidence="5 7" id="KW-1133">Transmembrane helix</keyword>
<dbReference type="RefSeq" id="WP_307244244.1">
    <property type="nucleotide sequence ID" value="NZ_JAUSQZ010000001.1"/>
</dbReference>
<gene>
    <name evidence="9" type="ORF">J2S57_003519</name>
</gene>
<dbReference type="InterPro" id="IPR024962">
    <property type="entry name" value="YukD-like"/>
</dbReference>